<protein>
    <submittedName>
        <fullName evidence="3">DUF4105 domain-containing protein</fullName>
    </submittedName>
</protein>
<organism evidence="3 4">
    <name type="scientific">Labrys neptuniae</name>
    <dbReference type="NCBI Taxonomy" id="376174"/>
    <lineage>
        <taxon>Bacteria</taxon>
        <taxon>Pseudomonadati</taxon>
        <taxon>Pseudomonadota</taxon>
        <taxon>Alphaproteobacteria</taxon>
        <taxon>Hyphomicrobiales</taxon>
        <taxon>Xanthobacteraceae</taxon>
        <taxon>Labrys</taxon>
    </lineage>
</organism>
<dbReference type="RefSeq" id="WP_367625626.1">
    <property type="nucleotide sequence ID" value="NZ_JBFNQD010000009.1"/>
</dbReference>
<proteinExistence type="predicted"/>
<gene>
    <name evidence="3" type="ORF">ABXS05_24030</name>
</gene>
<dbReference type="Proteomes" id="UP001555786">
    <property type="component" value="Unassembled WGS sequence"/>
</dbReference>
<keyword evidence="1" id="KW-1133">Transmembrane helix</keyword>
<accession>A0ABV3PTL8</accession>
<keyword evidence="4" id="KW-1185">Reference proteome</keyword>
<sequence length="332" mass="37227">MITRLLSIAGRLLLVLAAMLAALWGTLALWYRLPLGEFGRYALPALWIVLAFLALAAVIAARWRLTLPFVAAFAGLLIWWSTIQPTGKGDWADDVARQFTATVEGSTARLHNVRDFDWRSDNDFTEHWDDRSYDLDTITSVDLFASYWSGPAIAHTILSFGFADGRHLAFSVEVRRQKNEVYSAISGFFKQNELVVIAADERDVIRVRSNVRGEDVQLFRLRTSPPQAKELFLYLLSEANDLAARPRFYNTATTNCTTVPFHLAQKLDPDLPVDWRVLVSGYLPDYLYDIGALSHQVPLSELRQRGQIETRAKAAGDSPDFSALIRVGVPGP</sequence>
<dbReference type="InterPro" id="IPR025178">
    <property type="entry name" value="Lnb_N"/>
</dbReference>
<keyword evidence="1" id="KW-0472">Membrane</keyword>
<name>A0ABV3PTL8_9HYPH</name>
<feature type="transmembrane region" description="Helical" evidence="1">
    <location>
        <begin position="65"/>
        <end position="83"/>
    </location>
</feature>
<evidence type="ECO:0000256" key="1">
    <source>
        <dbReference type="SAM" id="Phobius"/>
    </source>
</evidence>
<comment type="caution">
    <text evidence="3">The sequence shown here is derived from an EMBL/GenBank/DDBJ whole genome shotgun (WGS) entry which is preliminary data.</text>
</comment>
<evidence type="ECO:0000313" key="3">
    <source>
        <dbReference type="EMBL" id="MEW9308644.1"/>
    </source>
</evidence>
<feature type="transmembrane region" description="Helical" evidence="1">
    <location>
        <begin position="38"/>
        <end position="58"/>
    </location>
</feature>
<reference evidence="3 4" key="1">
    <citation type="submission" date="2024-07" db="EMBL/GenBank/DDBJ databases">
        <title>Description of Labrys sedimenti sp. nov., isolated from a diclofenac-degrading enrichment culture.</title>
        <authorList>
            <person name="Tancsics A."/>
            <person name="Csepanyi A."/>
        </authorList>
    </citation>
    <scope>NUCLEOTIDE SEQUENCE [LARGE SCALE GENOMIC DNA]</scope>
    <source>
        <strain evidence="3 4">LMG 23578</strain>
    </source>
</reference>
<dbReference type="Pfam" id="PF13387">
    <property type="entry name" value="Lnb_N"/>
    <property type="match status" value="1"/>
</dbReference>
<evidence type="ECO:0000313" key="4">
    <source>
        <dbReference type="Proteomes" id="UP001555786"/>
    </source>
</evidence>
<evidence type="ECO:0000259" key="2">
    <source>
        <dbReference type="Pfam" id="PF13387"/>
    </source>
</evidence>
<dbReference type="EMBL" id="JBFNQD010000009">
    <property type="protein sequence ID" value="MEW9308644.1"/>
    <property type="molecule type" value="Genomic_DNA"/>
</dbReference>
<keyword evidence="1" id="KW-0812">Transmembrane</keyword>
<feature type="domain" description="Lnb N-terminal periplasmic" evidence="2">
    <location>
        <begin position="125"/>
        <end position="280"/>
    </location>
</feature>